<proteinExistence type="predicted"/>
<evidence type="ECO:0000256" key="2">
    <source>
        <dbReference type="ARBA" id="ARBA00022692"/>
    </source>
</evidence>
<dbReference type="Pfam" id="PF13675">
    <property type="entry name" value="PilJ"/>
    <property type="match status" value="2"/>
</dbReference>
<comment type="subcellular location">
    <subcellularLocation>
        <location evidence="1">Membrane</location>
        <topology evidence="1">Multi-pass membrane protein</topology>
    </subcellularLocation>
</comment>
<feature type="domain" description="NarX-like N-terminal" evidence="5">
    <location>
        <begin position="158"/>
        <end position="250"/>
    </location>
</feature>
<feature type="domain" description="NarX-like N-terminal" evidence="5">
    <location>
        <begin position="29"/>
        <end position="120"/>
    </location>
</feature>
<name>A0A7Z0VNT0_9GAMM</name>
<dbReference type="AlphaFoldDB" id="A0A7Z0VNT0"/>
<comment type="caution">
    <text evidence="6">The sequence shown here is derived from an EMBL/GenBank/DDBJ whole genome shotgun (WGS) entry which is preliminary data.</text>
</comment>
<keyword evidence="4" id="KW-0472">Membrane</keyword>
<evidence type="ECO:0000256" key="3">
    <source>
        <dbReference type="ARBA" id="ARBA00022989"/>
    </source>
</evidence>
<dbReference type="Proteomes" id="UP000094769">
    <property type="component" value="Unassembled WGS sequence"/>
</dbReference>
<dbReference type="InterPro" id="IPR029095">
    <property type="entry name" value="NarX-like_N"/>
</dbReference>
<evidence type="ECO:0000256" key="4">
    <source>
        <dbReference type="ARBA" id="ARBA00023136"/>
    </source>
</evidence>
<gene>
    <name evidence="6" type="ORF">CODIS_10500</name>
</gene>
<organism evidence="6 7">
    <name type="scientific">Candidatus Thiodiazotropha endolucinida</name>
    <dbReference type="NCBI Taxonomy" id="1655433"/>
    <lineage>
        <taxon>Bacteria</taxon>
        <taxon>Pseudomonadati</taxon>
        <taxon>Pseudomonadota</taxon>
        <taxon>Gammaproteobacteria</taxon>
        <taxon>Chromatiales</taxon>
        <taxon>Sedimenticolaceae</taxon>
        <taxon>Candidatus Thiodiazotropha</taxon>
    </lineage>
</organism>
<evidence type="ECO:0000259" key="5">
    <source>
        <dbReference type="Pfam" id="PF13675"/>
    </source>
</evidence>
<sequence>MKKISIPLFIALLLAIAVSDVLAVTASEYAVVINLSGRQRMLTQKMSKEMLLIANKIDVEGNRANLKKTAKLFDTTLTGLRDGNAEMGLPATEGRVILKQLDKVRKLWDEFQSVVSEVVQGGSVDIAKVAQLNLPLLKNMNTAVRLYEKEAKKVTGKSAGVVINLAGKQRMLTQKMSKEMSLVALNHSTDDNKSNLRSTASLFDRTLKGLLDGDGDLELPGTKDKAIRSQLTIVADLWKEFKPLVERAAGIDTKGISKDDLLQMSKLNLPLLKEMNKAVKMYEQLEQ</sequence>
<keyword evidence="3" id="KW-1133">Transmembrane helix</keyword>
<evidence type="ECO:0000313" key="6">
    <source>
        <dbReference type="EMBL" id="ODJ88504.1"/>
    </source>
</evidence>
<keyword evidence="2" id="KW-0812">Transmembrane</keyword>
<evidence type="ECO:0000313" key="7">
    <source>
        <dbReference type="Proteomes" id="UP000094769"/>
    </source>
</evidence>
<accession>A0A7Z0VNT0</accession>
<protein>
    <recommendedName>
        <fullName evidence="5">NarX-like N-terminal domain-containing protein</fullName>
    </recommendedName>
</protein>
<dbReference type="GO" id="GO:0016020">
    <property type="term" value="C:membrane"/>
    <property type="evidence" value="ECO:0007669"/>
    <property type="project" value="UniProtKB-SubCell"/>
</dbReference>
<evidence type="ECO:0000256" key="1">
    <source>
        <dbReference type="ARBA" id="ARBA00004141"/>
    </source>
</evidence>
<reference evidence="6 7" key="1">
    <citation type="submission" date="2016-06" db="EMBL/GenBank/DDBJ databases">
        <title>Genome sequence of endosymbiont of Candidatus Endolucinida thiodiazotropha.</title>
        <authorList>
            <person name="Poehlein A."/>
            <person name="Koenig S."/>
            <person name="Heiden S.E."/>
            <person name="Thuermer A."/>
            <person name="Voget S."/>
            <person name="Daniel R."/>
            <person name="Markert S."/>
            <person name="Gros O."/>
            <person name="Schweder T."/>
        </authorList>
    </citation>
    <scope>NUCLEOTIDE SEQUENCE [LARGE SCALE GENOMIC DNA]</scope>
    <source>
        <strain evidence="6 7">COS</strain>
    </source>
</reference>
<dbReference type="RefSeq" id="WP_069121808.1">
    <property type="nucleotide sequence ID" value="NZ_MARB01000005.1"/>
</dbReference>
<dbReference type="OrthoDB" id="952521at2"/>
<keyword evidence="7" id="KW-1185">Reference proteome</keyword>
<dbReference type="EMBL" id="MARB01000005">
    <property type="protein sequence ID" value="ODJ88504.1"/>
    <property type="molecule type" value="Genomic_DNA"/>
</dbReference>